<dbReference type="Proteomes" id="UP000018144">
    <property type="component" value="Unassembled WGS sequence"/>
</dbReference>
<organism evidence="2 3">
    <name type="scientific">Pyronema omphalodes (strain CBS 100304)</name>
    <name type="common">Pyronema confluens</name>
    <dbReference type="NCBI Taxonomy" id="1076935"/>
    <lineage>
        <taxon>Eukaryota</taxon>
        <taxon>Fungi</taxon>
        <taxon>Dikarya</taxon>
        <taxon>Ascomycota</taxon>
        <taxon>Pezizomycotina</taxon>
        <taxon>Pezizomycetes</taxon>
        <taxon>Pezizales</taxon>
        <taxon>Pyronemataceae</taxon>
        <taxon>Pyronema</taxon>
    </lineage>
</organism>
<feature type="compositionally biased region" description="Basic and acidic residues" evidence="1">
    <location>
        <begin position="572"/>
        <end position="582"/>
    </location>
</feature>
<feature type="compositionally biased region" description="Polar residues" evidence="1">
    <location>
        <begin position="652"/>
        <end position="668"/>
    </location>
</feature>
<feature type="compositionally biased region" description="Pro residues" evidence="1">
    <location>
        <begin position="488"/>
        <end position="500"/>
    </location>
</feature>
<dbReference type="OrthoDB" id="10371989at2759"/>
<feature type="compositionally biased region" description="Polar residues" evidence="1">
    <location>
        <begin position="250"/>
        <end position="262"/>
    </location>
</feature>
<feature type="region of interest" description="Disordered" evidence="1">
    <location>
        <begin position="648"/>
        <end position="676"/>
    </location>
</feature>
<evidence type="ECO:0000256" key="1">
    <source>
        <dbReference type="SAM" id="MobiDB-lite"/>
    </source>
</evidence>
<evidence type="ECO:0000313" key="2">
    <source>
        <dbReference type="EMBL" id="CCX10660.1"/>
    </source>
</evidence>
<feature type="compositionally biased region" description="Polar residues" evidence="1">
    <location>
        <begin position="199"/>
        <end position="220"/>
    </location>
</feature>
<gene>
    <name evidence="2" type="ORF">PCON_10254</name>
</gene>
<feature type="compositionally biased region" description="Polar residues" evidence="1">
    <location>
        <begin position="17"/>
        <end position="26"/>
    </location>
</feature>
<feature type="region of interest" description="Disordered" evidence="1">
    <location>
        <begin position="1"/>
        <end position="46"/>
    </location>
</feature>
<sequence length="895" mass="99202">MDPLPTEFPTSPRLEPSNPTLRNPSPLQLPPQDPVGAMSQGLSELAVSPATGPSALLSLAITATSTEFGPTQQTTSQASPRPQSTTTSNSISQSTISWNNDESFSLDGMVVSMPNIVAKPSATLFKKESMDDDLMTDIDMLTKIPPVEQHITDASTSQANYPTDLTTNEGIRRVRRLALEQYTKRILNKPGDPPKAQPASPSMQCPQVQPNDSSTYTGMMSTGIAPSEAGSVDDDYLIDPYRAETPQPTPQYGSSLFGSKSPVTVKRESSQVEDSRVTSASDKVISFNQDRLRMLHRTHSSPIQPHPMPRHGSSLFESKSPVTVKRELSPAKDRQMTGVPDEGIPFNQDRLRMIYSSPLRPQPVPPYGGSLFSSNDPVPMQCEPSQVEDCQMTSVPDGGIPFNQDRLRMLQRTPSPPLEPPPDQILKKSSSSENAIPLAFNRLTGQVFSTPKIQIKMEKPERPSNNQQSVGAGFHQDRLQMLAWSTPEPGPSELVPPHPTPMSVQRTLPHLLGPSTPTAANTPPPPVTDHKKKQRGKKRSPRHILFEDCPSPSDDHVTRRLSFSQVVGQKRQRSEDGGDHSRSPCGYRDSGKARSQGLFHDHDGVPQSRKSGVSSFDGEGYPMTKVPDPYFFDPADIDGLFKEVKQMKKSSKPFSNSSQHGPQSNTGVPKTPYTGIMVQQNTPSSIRDDKLGAKQSSFGLLVPSQSKKRRLENYDGTLAPFPDLGYDPQTTVISTVLLDVYSWVGEQYFQTLLVELVTEMSFGAGAGDQKNYMNYIQGRRPMKAFTDAYPHLLRIWRHVFNATDKVVKLHIGAFVENHRNSLGVLCEKNSIELKRWFNCVLGREFKEFLEREKIIRDQEREKAQGMMPLAKTHRLTPPMWQWGDGDTNMGGGWQW</sequence>
<dbReference type="EMBL" id="HF935554">
    <property type="protein sequence ID" value="CCX10660.1"/>
    <property type="molecule type" value="Genomic_DNA"/>
</dbReference>
<protein>
    <submittedName>
        <fullName evidence="2">Uncharacterized protein</fullName>
    </submittedName>
</protein>
<feature type="compositionally biased region" description="Low complexity" evidence="1">
    <location>
        <begin position="83"/>
        <end position="95"/>
    </location>
</feature>
<name>U4L4J4_PYROM</name>
<proteinExistence type="predicted"/>
<evidence type="ECO:0000313" key="3">
    <source>
        <dbReference type="Proteomes" id="UP000018144"/>
    </source>
</evidence>
<reference evidence="2 3" key="1">
    <citation type="journal article" date="2013" name="PLoS Genet.">
        <title>The genome and development-dependent transcriptomes of Pyronema confluens: a window into fungal evolution.</title>
        <authorList>
            <person name="Traeger S."/>
            <person name="Altegoer F."/>
            <person name="Freitag M."/>
            <person name="Gabaldon T."/>
            <person name="Kempken F."/>
            <person name="Kumar A."/>
            <person name="Marcet-Houben M."/>
            <person name="Poggeler S."/>
            <person name="Stajich J.E."/>
            <person name="Nowrousian M."/>
        </authorList>
    </citation>
    <scope>NUCLEOTIDE SEQUENCE [LARGE SCALE GENOMIC DNA]</scope>
    <source>
        <strain evidence="3">CBS 100304</strain>
        <tissue evidence="2">Vegetative mycelium</tissue>
    </source>
</reference>
<feature type="region of interest" description="Disordered" evidence="1">
    <location>
        <begin position="68"/>
        <end position="95"/>
    </location>
</feature>
<dbReference type="AlphaFoldDB" id="U4L4J4"/>
<feature type="compositionally biased region" description="Polar residues" evidence="1">
    <location>
        <begin position="68"/>
        <end position="82"/>
    </location>
</feature>
<feature type="region of interest" description="Disordered" evidence="1">
    <location>
        <begin position="484"/>
        <end position="620"/>
    </location>
</feature>
<accession>U4L4J4</accession>
<feature type="compositionally biased region" description="Basic residues" evidence="1">
    <location>
        <begin position="530"/>
        <end position="542"/>
    </location>
</feature>
<keyword evidence="3" id="KW-1185">Reference proteome</keyword>
<feature type="region of interest" description="Disordered" evidence="1">
    <location>
        <begin position="187"/>
        <end position="277"/>
    </location>
</feature>
<feature type="compositionally biased region" description="Basic and acidic residues" evidence="1">
    <location>
        <begin position="265"/>
        <end position="276"/>
    </location>
</feature>